<sequence length="789" mass="90057">MLNQYNPLVWITTLIVILIILYNLPQRSPSPPPPIKPIVPSINYLDTTQLTDYALLDKLLIDKDRPLPHHLGGHTIDDIERLVESQELTYIDQRNKIVSAIALVYTNTPALLPLQLKSVLTQSVTPEIIWIICTAEHFEAASALVETYKSRRIKVITTHQTGPSWLYLASRTTTEYLWILDNNAVPGEHYLERMLKLSATKEYRNALLGTDAGVMHSGLENESNVICLPAKETVSQRVDMVNNVWVLRRSWFNAIFHAGQPLESNLPRALLGHFISHEVHYHAGIPSVALPVDPLDPSVWANQQTPEERATQCEGFEAPVVAFVVDGNQELQESIPLICSFQRQQEVNGAAVHVVITGKYRGLTAKDVVDSLDAYHPTCSDLRIHDLEAAGKKVHATVISLPARDIGQALWMADLPVSSLEQWHSFTIKIMMVTDRRPHSLSRLIRSAARAHYLGDKIDLTVVMEQTSDRVTQAFVNSLPWPHGRKNIRHRIVKVNRMPVFVEAWYPTNNDEYAILLDEGLEVSSLFYSWAKYSVLRYRYSPDKNAAAAMFGISLYSPRLIETDPSGRRLFAPEATLERFGYPRRSPYLMQSPSNSGALFFPEHWREFHDYITVRLADQAKKQLQKIYVPNARSSQWTNSWRRYFDEMIYLRGYVMLYPNYEDYTSLSTNHLELGSHVTDDYSHATFLYRVPLMSKNIISEQLPSHRLPHWHDLPVLDLWGNREVLDILRERGTAFHRQVSACEPIELGQHRHDPSDMLCPFAQLVTVAVASEDEVVPEFPTRVVTIYV</sequence>
<feature type="non-terminal residue" evidence="2">
    <location>
        <position position="789"/>
    </location>
</feature>
<reference evidence="2 3" key="1">
    <citation type="submission" date="2024-04" db="EMBL/GenBank/DDBJ databases">
        <title>Symmetric and asymmetric DNA N6-adenine methylation regulates different biological responses in Mucorales.</title>
        <authorList>
            <consortium name="Lawrence Berkeley National Laboratory"/>
            <person name="Lax C."/>
            <person name="Mondo S.J."/>
            <person name="Osorio-Concepcion M."/>
            <person name="Muszewska A."/>
            <person name="Corrochano-Luque M."/>
            <person name="Gutierrez G."/>
            <person name="Riley R."/>
            <person name="Lipzen A."/>
            <person name="Guo J."/>
            <person name="Hundley H."/>
            <person name="Amirebrahimi M."/>
            <person name="Ng V."/>
            <person name="Lorenzo-Gutierrez D."/>
            <person name="Binder U."/>
            <person name="Yang J."/>
            <person name="Song Y."/>
            <person name="Canovas D."/>
            <person name="Navarro E."/>
            <person name="Freitag M."/>
            <person name="Gabaldon T."/>
            <person name="Grigoriev I.V."/>
            <person name="Corrochano L.M."/>
            <person name="Nicolas F.E."/>
            <person name="Garre V."/>
        </authorList>
    </citation>
    <scope>NUCLEOTIDE SEQUENCE [LARGE SCALE GENOMIC DNA]</scope>
    <source>
        <strain evidence="2 3">L51</strain>
    </source>
</reference>
<dbReference type="SUPFAM" id="SSF53448">
    <property type="entry name" value="Nucleotide-diphospho-sugar transferases"/>
    <property type="match status" value="2"/>
</dbReference>
<evidence type="ECO:0000256" key="1">
    <source>
        <dbReference type="SAM" id="Phobius"/>
    </source>
</evidence>
<comment type="caution">
    <text evidence="2">The sequence shown here is derived from an EMBL/GenBank/DDBJ whole genome shotgun (WGS) entry which is preliminary data.</text>
</comment>
<keyword evidence="1" id="KW-0812">Transmembrane</keyword>
<evidence type="ECO:0000313" key="3">
    <source>
        <dbReference type="Proteomes" id="UP001448207"/>
    </source>
</evidence>
<proteinExistence type="predicted"/>
<dbReference type="Gene3D" id="3.90.550.10">
    <property type="entry name" value="Spore Coat Polysaccharide Biosynthesis Protein SpsA, Chain A"/>
    <property type="match status" value="2"/>
</dbReference>
<accession>A0ABR3ATP8</accession>
<dbReference type="EMBL" id="JBCLYO010000017">
    <property type="protein sequence ID" value="KAL0081785.1"/>
    <property type="molecule type" value="Genomic_DNA"/>
</dbReference>
<keyword evidence="3" id="KW-1185">Reference proteome</keyword>
<name>A0ABR3ATP8_PHYBL</name>
<organism evidence="2 3">
    <name type="scientific">Phycomyces blakesleeanus</name>
    <dbReference type="NCBI Taxonomy" id="4837"/>
    <lineage>
        <taxon>Eukaryota</taxon>
        <taxon>Fungi</taxon>
        <taxon>Fungi incertae sedis</taxon>
        <taxon>Mucoromycota</taxon>
        <taxon>Mucoromycotina</taxon>
        <taxon>Mucoromycetes</taxon>
        <taxon>Mucorales</taxon>
        <taxon>Phycomycetaceae</taxon>
        <taxon>Phycomyces</taxon>
    </lineage>
</organism>
<dbReference type="Proteomes" id="UP001448207">
    <property type="component" value="Unassembled WGS sequence"/>
</dbReference>
<keyword evidence="1" id="KW-1133">Transmembrane helix</keyword>
<dbReference type="PANTHER" id="PTHR33604:SF3">
    <property type="entry name" value="OSJNBA0004B13.7 PROTEIN"/>
    <property type="match status" value="1"/>
</dbReference>
<dbReference type="InterPro" id="IPR029044">
    <property type="entry name" value="Nucleotide-diphossugar_trans"/>
</dbReference>
<feature type="transmembrane region" description="Helical" evidence="1">
    <location>
        <begin position="7"/>
        <end position="24"/>
    </location>
</feature>
<keyword evidence="1" id="KW-0472">Membrane</keyword>
<dbReference type="PANTHER" id="PTHR33604">
    <property type="entry name" value="OSJNBA0004B13.7 PROTEIN"/>
    <property type="match status" value="1"/>
</dbReference>
<evidence type="ECO:0000313" key="2">
    <source>
        <dbReference type="EMBL" id="KAL0081785.1"/>
    </source>
</evidence>
<gene>
    <name evidence="2" type="ORF">J3Q64DRAFT_1643417</name>
</gene>
<protein>
    <submittedName>
        <fullName evidence="2">Uncharacterized protein</fullName>
    </submittedName>
</protein>